<name>A0AA88E660_FICCA</name>
<dbReference type="Gramene" id="FCD_00007665-RA">
    <property type="protein sequence ID" value="FCD_00007665-RA:cds"/>
    <property type="gene ID" value="FCD_00007665"/>
</dbReference>
<evidence type="ECO:0000313" key="6">
    <source>
        <dbReference type="Proteomes" id="UP001187192"/>
    </source>
</evidence>
<keyword evidence="1" id="KW-0175">Coiled coil</keyword>
<proteinExistence type="predicted"/>
<dbReference type="EMBL" id="BTGU01000395">
    <property type="protein sequence ID" value="GMN67019.1"/>
    <property type="molecule type" value="Genomic_DNA"/>
</dbReference>
<evidence type="ECO:0000256" key="1">
    <source>
        <dbReference type="SAM" id="Coils"/>
    </source>
</evidence>
<organism evidence="5 6">
    <name type="scientific">Ficus carica</name>
    <name type="common">Common fig</name>
    <dbReference type="NCBI Taxonomy" id="3494"/>
    <lineage>
        <taxon>Eukaryota</taxon>
        <taxon>Viridiplantae</taxon>
        <taxon>Streptophyta</taxon>
        <taxon>Embryophyta</taxon>
        <taxon>Tracheophyta</taxon>
        <taxon>Spermatophyta</taxon>
        <taxon>Magnoliopsida</taxon>
        <taxon>eudicotyledons</taxon>
        <taxon>Gunneridae</taxon>
        <taxon>Pentapetalae</taxon>
        <taxon>rosids</taxon>
        <taxon>fabids</taxon>
        <taxon>Rosales</taxon>
        <taxon>Moraceae</taxon>
        <taxon>Ficeae</taxon>
        <taxon>Ficus</taxon>
    </lineage>
</organism>
<dbReference type="EMBL" id="BTGU01000386">
    <property type="protein sequence ID" value="GMN66966.1"/>
    <property type="molecule type" value="Genomic_DNA"/>
</dbReference>
<feature type="coiled-coil region" evidence="1">
    <location>
        <begin position="72"/>
        <end position="106"/>
    </location>
</feature>
<dbReference type="EMBL" id="BTGU01000385">
    <property type="protein sequence ID" value="GMN66953.1"/>
    <property type="molecule type" value="Genomic_DNA"/>
</dbReference>
<evidence type="ECO:0000313" key="2">
    <source>
        <dbReference type="EMBL" id="GMN66953.1"/>
    </source>
</evidence>
<keyword evidence="6" id="KW-1185">Reference proteome</keyword>
<reference evidence="5" key="1">
    <citation type="submission" date="2023-07" db="EMBL/GenBank/DDBJ databases">
        <title>draft genome sequence of fig (Ficus carica).</title>
        <authorList>
            <person name="Takahashi T."/>
            <person name="Nishimura K."/>
        </authorList>
    </citation>
    <scope>NUCLEOTIDE SEQUENCE</scope>
</reference>
<evidence type="ECO:0000313" key="4">
    <source>
        <dbReference type="EMBL" id="GMN67019.1"/>
    </source>
</evidence>
<accession>A0AA88E660</accession>
<dbReference type="EMBL" id="BTGU01000396">
    <property type="protein sequence ID" value="GMN67030.1"/>
    <property type="molecule type" value="Genomic_DNA"/>
</dbReference>
<dbReference type="AlphaFoldDB" id="A0AA88E660"/>
<dbReference type="Proteomes" id="UP001187192">
    <property type="component" value="Unassembled WGS sequence"/>
</dbReference>
<comment type="caution">
    <text evidence="5">The sequence shown here is derived from an EMBL/GenBank/DDBJ whole genome shotgun (WGS) entry which is preliminary data.</text>
</comment>
<protein>
    <submittedName>
        <fullName evidence="5">Uncharacterized protein</fullName>
    </submittedName>
</protein>
<evidence type="ECO:0000313" key="5">
    <source>
        <dbReference type="EMBL" id="GMN67030.1"/>
    </source>
</evidence>
<evidence type="ECO:0000313" key="3">
    <source>
        <dbReference type="EMBL" id="GMN66966.1"/>
    </source>
</evidence>
<sequence length="113" mass="12750">MNKDTRSVIAQWHGILHKNVGKAIDRFVNDEEARSKVANKVAPELLKFIPGGGLAYGLVTGTSPLLDDVNKSDDLSKYVKELHAKLDRLEREVRELKTLYEKQHEQNKNGVVL</sequence>
<gene>
    <name evidence="2" type="ORF">TIFTF001_036023</name>
    <name evidence="3" type="ORF">TIFTF001_036027</name>
    <name evidence="4" type="ORF">TIFTF001_036087</name>
    <name evidence="5" type="ORF">TIFTF001_036091</name>
</gene>